<sequence length="135" mass="15257">MGADLQEQQLLSSIHSGTDDSSGTGREANMFRYTSSPQSLQALTPPAVLQQRELEREKKSKGKVWKVDGRESEIGTFLYKALGSPHLERRVRILVTKEEFRLEQVLRRATGMFRAMESLSYKKKLGEFGLLSPAK</sequence>
<gene>
    <name evidence="2" type="ORF">QYF61_015124</name>
</gene>
<protein>
    <submittedName>
        <fullName evidence="2">Uncharacterized protein</fullName>
    </submittedName>
</protein>
<dbReference type="AlphaFoldDB" id="A0AAN7PGL4"/>
<accession>A0AAN7PGL4</accession>
<keyword evidence="3" id="KW-1185">Reference proteome</keyword>
<dbReference type="EMBL" id="JAUNZN010000001">
    <property type="protein sequence ID" value="KAK4831067.1"/>
    <property type="molecule type" value="Genomic_DNA"/>
</dbReference>
<proteinExistence type="predicted"/>
<dbReference type="Proteomes" id="UP001333110">
    <property type="component" value="Unassembled WGS sequence"/>
</dbReference>
<reference evidence="2 3" key="1">
    <citation type="journal article" date="2023" name="J. Hered.">
        <title>Chromosome-level genome of the wood stork (Mycteria americana) provides insight into avian chromosome evolution.</title>
        <authorList>
            <person name="Flamio R. Jr."/>
            <person name="Ramstad K.M."/>
        </authorList>
    </citation>
    <scope>NUCLEOTIDE SEQUENCE [LARGE SCALE GENOMIC DNA]</scope>
    <source>
        <strain evidence="2">JAX WOST 10</strain>
    </source>
</reference>
<name>A0AAN7PGL4_MYCAM</name>
<feature type="compositionally biased region" description="Polar residues" evidence="1">
    <location>
        <begin position="1"/>
        <end position="24"/>
    </location>
</feature>
<evidence type="ECO:0000256" key="1">
    <source>
        <dbReference type="SAM" id="MobiDB-lite"/>
    </source>
</evidence>
<evidence type="ECO:0000313" key="2">
    <source>
        <dbReference type="EMBL" id="KAK4831067.1"/>
    </source>
</evidence>
<organism evidence="2 3">
    <name type="scientific">Mycteria americana</name>
    <name type="common">Wood stork</name>
    <dbReference type="NCBI Taxonomy" id="33587"/>
    <lineage>
        <taxon>Eukaryota</taxon>
        <taxon>Metazoa</taxon>
        <taxon>Chordata</taxon>
        <taxon>Craniata</taxon>
        <taxon>Vertebrata</taxon>
        <taxon>Euteleostomi</taxon>
        <taxon>Archelosauria</taxon>
        <taxon>Archosauria</taxon>
        <taxon>Dinosauria</taxon>
        <taxon>Saurischia</taxon>
        <taxon>Theropoda</taxon>
        <taxon>Coelurosauria</taxon>
        <taxon>Aves</taxon>
        <taxon>Neognathae</taxon>
        <taxon>Neoaves</taxon>
        <taxon>Aequornithes</taxon>
        <taxon>Ciconiiformes</taxon>
        <taxon>Ciconiidae</taxon>
        <taxon>Mycteria</taxon>
    </lineage>
</organism>
<feature type="compositionally biased region" description="Polar residues" evidence="1">
    <location>
        <begin position="32"/>
        <end position="42"/>
    </location>
</feature>
<feature type="region of interest" description="Disordered" evidence="1">
    <location>
        <begin position="1"/>
        <end position="44"/>
    </location>
</feature>
<evidence type="ECO:0000313" key="3">
    <source>
        <dbReference type="Proteomes" id="UP001333110"/>
    </source>
</evidence>
<comment type="caution">
    <text evidence="2">The sequence shown here is derived from an EMBL/GenBank/DDBJ whole genome shotgun (WGS) entry which is preliminary data.</text>
</comment>